<dbReference type="InterPro" id="IPR004352">
    <property type="entry name" value="GH114_TIM-barrel"/>
</dbReference>
<dbReference type="Proteomes" id="UP000054560">
    <property type="component" value="Unassembled WGS sequence"/>
</dbReference>
<feature type="signal peptide" evidence="1">
    <location>
        <begin position="1"/>
        <end position="19"/>
    </location>
</feature>
<dbReference type="EMBL" id="KQ241623">
    <property type="protein sequence ID" value="KNC87100.1"/>
    <property type="molecule type" value="Genomic_DNA"/>
</dbReference>
<name>A0A0L0GDM7_9EUKA</name>
<evidence type="ECO:0000313" key="4">
    <source>
        <dbReference type="Proteomes" id="UP000054560"/>
    </source>
</evidence>
<evidence type="ECO:0000259" key="2">
    <source>
        <dbReference type="Pfam" id="PF03537"/>
    </source>
</evidence>
<dbReference type="Pfam" id="PF03537">
    <property type="entry name" value="Glyco_hydro_114"/>
    <property type="match status" value="1"/>
</dbReference>
<feature type="chain" id="PRO_5005539368" description="Glycoside-hydrolase family GH114 TIM-barrel domain-containing protein" evidence="1">
    <location>
        <begin position="20"/>
        <end position="286"/>
    </location>
</feature>
<gene>
    <name evidence="3" type="ORF">SARC_00775</name>
</gene>
<protein>
    <recommendedName>
        <fullName evidence="2">Glycoside-hydrolase family GH114 TIM-barrel domain-containing protein</fullName>
    </recommendedName>
</protein>
<evidence type="ECO:0000256" key="1">
    <source>
        <dbReference type="SAM" id="SignalP"/>
    </source>
</evidence>
<accession>A0A0L0GDM7</accession>
<sequence length="286" mass="32398">MSIITSIAYTALLASAAIAAPAAIVRRDSSSSQICNLAWSNSGMQANTDCTGADVLFADPLIPDPRVDAQRANPTGELMAYLSVATVNPLYAPDPRLLNYQWQQNLDVNSEGELWGDYWFNPDDLNDKILPIMKDIITSYKALNFTAISSDNAKPSTAVTENDAQAKAYYDADRIDPRYVEYMQNIVDFAHSIDMKVALKNPSYYVNEPTIIDEFDAYIVESLFNWYPWDIDVYGSLPYGPKPFWIFQYPGENGLTNQELHDRMVDRQVREVYMDSTDGYVRYYAY</sequence>
<dbReference type="GeneID" id="25901279"/>
<feature type="domain" description="Glycoside-hydrolase family GH114 TIM-barrel" evidence="2">
    <location>
        <begin position="46"/>
        <end position="226"/>
    </location>
</feature>
<evidence type="ECO:0000313" key="3">
    <source>
        <dbReference type="EMBL" id="KNC87100.1"/>
    </source>
</evidence>
<organism evidence="3 4">
    <name type="scientific">Sphaeroforma arctica JP610</name>
    <dbReference type="NCBI Taxonomy" id="667725"/>
    <lineage>
        <taxon>Eukaryota</taxon>
        <taxon>Ichthyosporea</taxon>
        <taxon>Ichthyophonida</taxon>
        <taxon>Sphaeroforma</taxon>
    </lineage>
</organism>
<proteinExistence type="predicted"/>
<keyword evidence="1" id="KW-0732">Signal</keyword>
<keyword evidence="4" id="KW-1185">Reference proteome</keyword>
<reference evidence="3 4" key="1">
    <citation type="submission" date="2011-02" db="EMBL/GenBank/DDBJ databases">
        <title>The Genome Sequence of Sphaeroforma arctica JP610.</title>
        <authorList>
            <consortium name="The Broad Institute Genome Sequencing Platform"/>
            <person name="Russ C."/>
            <person name="Cuomo C."/>
            <person name="Young S.K."/>
            <person name="Zeng Q."/>
            <person name="Gargeya S."/>
            <person name="Alvarado L."/>
            <person name="Berlin A."/>
            <person name="Chapman S.B."/>
            <person name="Chen Z."/>
            <person name="Freedman E."/>
            <person name="Gellesch M."/>
            <person name="Goldberg J."/>
            <person name="Griggs A."/>
            <person name="Gujja S."/>
            <person name="Heilman E."/>
            <person name="Heiman D."/>
            <person name="Howarth C."/>
            <person name="Mehta T."/>
            <person name="Neiman D."/>
            <person name="Pearson M."/>
            <person name="Roberts A."/>
            <person name="Saif S."/>
            <person name="Shea T."/>
            <person name="Shenoy N."/>
            <person name="Sisk P."/>
            <person name="Stolte C."/>
            <person name="Sykes S."/>
            <person name="White J."/>
            <person name="Yandava C."/>
            <person name="Burger G."/>
            <person name="Gray M.W."/>
            <person name="Holland P.W.H."/>
            <person name="King N."/>
            <person name="Lang F.B.F."/>
            <person name="Roger A.J."/>
            <person name="Ruiz-Trillo I."/>
            <person name="Haas B."/>
            <person name="Nusbaum C."/>
            <person name="Birren B."/>
        </authorList>
    </citation>
    <scope>NUCLEOTIDE SEQUENCE [LARGE SCALE GENOMIC DNA]</scope>
    <source>
        <strain evidence="3 4">JP610</strain>
    </source>
</reference>
<dbReference type="AlphaFoldDB" id="A0A0L0GDM7"/>
<dbReference type="RefSeq" id="XP_014161002.1">
    <property type="nucleotide sequence ID" value="XM_014305527.1"/>
</dbReference>